<dbReference type="InterPro" id="IPR012349">
    <property type="entry name" value="Split_barrel_FMN-bd"/>
</dbReference>
<dbReference type="AlphaFoldDB" id="A0A9W6P0N3"/>
<keyword evidence="1" id="KW-0238">DNA-binding</keyword>
<sequence length="143" mass="15312">MPESSTAVSDGRADLVEIDRAECLRLLATADLGRVIYTEGAMPAAHPVTYVLDGEEIVFRSAGGPTLVAATRGAVVAFQVDRIDAEDHTGWSVLGIGQAYEVTDRSRLSALVRLLHSPWPPSRGGHTISMPLARLTGRRLVAH</sequence>
<reference evidence="1" key="2">
    <citation type="submission" date="2023-01" db="EMBL/GenBank/DDBJ databases">
        <authorList>
            <person name="Sun Q."/>
            <person name="Evtushenko L."/>
        </authorList>
    </citation>
    <scope>NUCLEOTIDE SEQUENCE</scope>
    <source>
        <strain evidence="1">VKM Ac-1069</strain>
    </source>
</reference>
<dbReference type="Gene3D" id="2.30.110.10">
    <property type="entry name" value="Electron Transport, Fmn-binding Protein, Chain A"/>
    <property type="match status" value="1"/>
</dbReference>
<keyword evidence="2" id="KW-1185">Reference proteome</keyword>
<dbReference type="EMBL" id="BSFQ01000053">
    <property type="protein sequence ID" value="GLL15694.1"/>
    <property type="molecule type" value="Genomic_DNA"/>
</dbReference>
<gene>
    <name evidence="1" type="ORF">GCM10017577_68470</name>
</gene>
<dbReference type="Proteomes" id="UP001143463">
    <property type="component" value="Unassembled WGS sequence"/>
</dbReference>
<name>A0A9W6P0N3_9PSEU</name>
<evidence type="ECO:0000313" key="2">
    <source>
        <dbReference type="Proteomes" id="UP001143463"/>
    </source>
</evidence>
<protein>
    <submittedName>
        <fullName evidence="1">DNA-binding protein</fullName>
    </submittedName>
</protein>
<dbReference type="SUPFAM" id="SSF50475">
    <property type="entry name" value="FMN-binding split barrel"/>
    <property type="match status" value="1"/>
</dbReference>
<evidence type="ECO:0000313" key="1">
    <source>
        <dbReference type="EMBL" id="GLL15694.1"/>
    </source>
</evidence>
<comment type="caution">
    <text evidence="1">The sequence shown here is derived from an EMBL/GenBank/DDBJ whole genome shotgun (WGS) entry which is preliminary data.</text>
</comment>
<accession>A0A9W6P0N3</accession>
<dbReference type="Pfam" id="PF12900">
    <property type="entry name" value="Pyridox_ox_2"/>
    <property type="match status" value="1"/>
</dbReference>
<reference evidence="1" key="1">
    <citation type="journal article" date="2014" name="Int. J. Syst. Evol. Microbiol.">
        <title>Complete genome sequence of Corynebacterium casei LMG S-19264T (=DSM 44701T), isolated from a smear-ripened cheese.</title>
        <authorList>
            <consortium name="US DOE Joint Genome Institute (JGI-PGF)"/>
            <person name="Walter F."/>
            <person name="Albersmeier A."/>
            <person name="Kalinowski J."/>
            <person name="Ruckert C."/>
        </authorList>
    </citation>
    <scope>NUCLEOTIDE SEQUENCE</scope>
    <source>
        <strain evidence="1">VKM Ac-1069</strain>
    </source>
</reference>
<dbReference type="InterPro" id="IPR024747">
    <property type="entry name" value="Pyridox_Oxase-rel"/>
</dbReference>
<proteinExistence type="predicted"/>
<dbReference type="GO" id="GO:0003677">
    <property type="term" value="F:DNA binding"/>
    <property type="evidence" value="ECO:0007669"/>
    <property type="project" value="UniProtKB-KW"/>
</dbReference>
<organism evidence="1 2">
    <name type="scientific">Pseudonocardia halophobica</name>
    <dbReference type="NCBI Taxonomy" id="29401"/>
    <lineage>
        <taxon>Bacteria</taxon>
        <taxon>Bacillati</taxon>
        <taxon>Actinomycetota</taxon>
        <taxon>Actinomycetes</taxon>
        <taxon>Pseudonocardiales</taxon>
        <taxon>Pseudonocardiaceae</taxon>
        <taxon>Pseudonocardia</taxon>
    </lineage>
</organism>